<dbReference type="GO" id="GO:0004314">
    <property type="term" value="F:[acyl-carrier-protein] S-malonyltransferase activity"/>
    <property type="evidence" value="ECO:0007669"/>
    <property type="project" value="UniProtKB-EC"/>
</dbReference>
<accession>J7TEY0</accession>
<feature type="domain" description="Malonyl-CoA:ACP transacylase (MAT)" evidence="6">
    <location>
        <begin position="7"/>
        <end position="290"/>
    </location>
</feature>
<dbReference type="AlphaFoldDB" id="J7TEY0"/>
<name>J7TEY0_STRSL</name>
<keyword evidence="1 4" id="KW-0808">Transferase</keyword>
<dbReference type="InterPro" id="IPR024925">
    <property type="entry name" value="Malonyl_CoA-ACP_transAc"/>
</dbReference>
<keyword evidence="2 4" id="KW-0012">Acyltransferase</keyword>
<dbReference type="InterPro" id="IPR050858">
    <property type="entry name" value="Mal-CoA-ACP_Trans/PKS_FabD"/>
</dbReference>
<sequence>MEKTVFLFTGQGSQEFGMGKELIKNSSNVRNLYEEASSLLHLDIEAISFGESIGLLSQTKYAQVAIAVYEYALYSDFIQNHNLPTFLAGHSLGELVALTASGAINFSDLVLISYERGKAMQQVADSTPSGMVAAIGTPDDLVKLSENYSNIYVANYNSNNQVVFSGTEGELEKFENDIERSGGIAIKLKVSGGFHSPLMRSAAEQYKTVIDSFSFDIPYIPVYSNVTGALYPNNVNYLRDLMVKQITNPVEWVEIVNSFISNNVKEIIEFGPKKTLLNFVPDSKEYTKKFIGAEGNN</sequence>
<dbReference type="PIRSF" id="PIRSF000446">
    <property type="entry name" value="Mct"/>
    <property type="match status" value="1"/>
</dbReference>
<evidence type="ECO:0000256" key="1">
    <source>
        <dbReference type="ARBA" id="ARBA00022679"/>
    </source>
</evidence>
<dbReference type="SUPFAM" id="SSF52151">
    <property type="entry name" value="FabD/lysophospholipase-like"/>
    <property type="match status" value="1"/>
</dbReference>
<evidence type="ECO:0000256" key="5">
    <source>
        <dbReference type="PIRSR" id="PIRSR000446-1"/>
    </source>
</evidence>
<comment type="similarity">
    <text evidence="4">Belongs to the fabD family.</text>
</comment>
<dbReference type="RefSeq" id="WP_002892335.1">
    <property type="nucleotide sequence ID" value="NZ_ALIF01000007.1"/>
</dbReference>
<keyword evidence="7" id="KW-0614">Plasmid</keyword>
<geneLocation type="plasmid" evidence="7">
    <name>pRSSL1</name>
</geneLocation>
<dbReference type="EMBL" id="ALIF01000007">
    <property type="protein sequence ID" value="EJO15276.1"/>
    <property type="molecule type" value="Genomic_DNA"/>
</dbReference>
<evidence type="ECO:0000256" key="3">
    <source>
        <dbReference type="ARBA" id="ARBA00048462"/>
    </source>
</evidence>
<evidence type="ECO:0000256" key="2">
    <source>
        <dbReference type="ARBA" id="ARBA00023315"/>
    </source>
</evidence>
<comment type="caution">
    <text evidence="7">The sequence shown here is derived from an EMBL/GenBank/DDBJ whole genome shotgun (WGS) entry which is preliminary data.</text>
</comment>
<dbReference type="Proteomes" id="UP000006983">
    <property type="component" value="Unassembled WGS sequence"/>
</dbReference>
<reference evidence="7 8" key="1">
    <citation type="journal article" date="2012" name="J. Bacteriol.">
        <title>Genome Sequence of the Lantibiotic Bacteriocin Producer Streptococcus salivarius Strain K12.</title>
        <authorList>
            <person name="Barretto C."/>
            <person name="Alvarez-Martin P."/>
            <person name="Foata F."/>
            <person name="Renault P."/>
            <person name="Berger B."/>
        </authorList>
    </citation>
    <scope>NUCLEOTIDE SEQUENCE [LARGE SCALE GENOMIC DNA]</scope>
    <source>
        <strain evidence="7 8">K12</strain>
        <plasmid evidence="7">pRSSL1</plasmid>
    </source>
</reference>
<dbReference type="InterPro" id="IPR016036">
    <property type="entry name" value="Malonyl_transacylase_ACP-bd"/>
</dbReference>
<comment type="catalytic activity">
    <reaction evidence="3 4">
        <text>holo-[ACP] + malonyl-CoA = malonyl-[ACP] + CoA</text>
        <dbReference type="Rhea" id="RHEA:41792"/>
        <dbReference type="Rhea" id="RHEA-COMP:9623"/>
        <dbReference type="Rhea" id="RHEA-COMP:9685"/>
        <dbReference type="ChEBI" id="CHEBI:57287"/>
        <dbReference type="ChEBI" id="CHEBI:57384"/>
        <dbReference type="ChEBI" id="CHEBI:64479"/>
        <dbReference type="ChEBI" id="CHEBI:78449"/>
        <dbReference type="EC" id="2.3.1.39"/>
    </reaction>
</comment>
<dbReference type="PANTHER" id="PTHR42681">
    <property type="entry name" value="MALONYL-COA-ACYL CARRIER PROTEIN TRANSACYLASE, MITOCHONDRIAL"/>
    <property type="match status" value="1"/>
</dbReference>
<feature type="active site" evidence="5">
    <location>
        <position position="91"/>
    </location>
</feature>
<dbReference type="EC" id="2.3.1.39" evidence="4"/>
<dbReference type="Gene3D" id="3.30.70.250">
    <property type="entry name" value="Malonyl-CoA ACP transacylase, ACP-binding"/>
    <property type="match status" value="1"/>
</dbReference>
<dbReference type="GO" id="GO:0006633">
    <property type="term" value="P:fatty acid biosynthetic process"/>
    <property type="evidence" value="ECO:0007669"/>
    <property type="project" value="TreeGrafter"/>
</dbReference>
<feature type="active site" evidence="5">
    <location>
        <position position="195"/>
    </location>
</feature>
<organism evidence="7 8">
    <name type="scientific">Streptococcus salivarius K12</name>
    <dbReference type="NCBI Taxonomy" id="1200793"/>
    <lineage>
        <taxon>Bacteria</taxon>
        <taxon>Bacillati</taxon>
        <taxon>Bacillota</taxon>
        <taxon>Bacilli</taxon>
        <taxon>Lactobacillales</taxon>
        <taxon>Streptococcaceae</taxon>
        <taxon>Streptococcus</taxon>
    </lineage>
</organism>
<protein>
    <recommendedName>
        <fullName evidence="4">Malonyl CoA-acyl carrier protein transacylase</fullName>
        <ecNumber evidence="4">2.3.1.39</ecNumber>
    </recommendedName>
</protein>
<dbReference type="InterPro" id="IPR001227">
    <property type="entry name" value="Ac_transferase_dom_sf"/>
</dbReference>
<dbReference type="PATRIC" id="fig|1200793.3.peg.2086"/>
<evidence type="ECO:0000313" key="8">
    <source>
        <dbReference type="Proteomes" id="UP000006983"/>
    </source>
</evidence>
<evidence type="ECO:0000313" key="7">
    <source>
        <dbReference type="EMBL" id="EJO15276.1"/>
    </source>
</evidence>
<proteinExistence type="inferred from homology"/>
<dbReference type="Gene3D" id="3.40.366.10">
    <property type="entry name" value="Malonyl-Coenzyme A Acyl Carrier Protein, domain 2"/>
    <property type="match status" value="1"/>
</dbReference>
<dbReference type="InterPro" id="IPR014043">
    <property type="entry name" value="Acyl_transferase_dom"/>
</dbReference>
<evidence type="ECO:0000259" key="6">
    <source>
        <dbReference type="SMART" id="SM00827"/>
    </source>
</evidence>
<dbReference type="SMART" id="SM00827">
    <property type="entry name" value="PKS_AT"/>
    <property type="match status" value="1"/>
</dbReference>
<dbReference type="SUPFAM" id="SSF55048">
    <property type="entry name" value="Probable ACP-binding domain of malonyl-CoA ACP transacylase"/>
    <property type="match status" value="1"/>
</dbReference>
<dbReference type="Pfam" id="PF00698">
    <property type="entry name" value="Acyl_transf_1"/>
    <property type="match status" value="1"/>
</dbReference>
<keyword evidence="8" id="KW-1185">Reference proteome</keyword>
<dbReference type="PANTHER" id="PTHR42681:SF1">
    <property type="entry name" value="MALONYL-COA-ACYL CARRIER PROTEIN TRANSACYLASE, MITOCHONDRIAL"/>
    <property type="match status" value="1"/>
</dbReference>
<evidence type="ECO:0000256" key="4">
    <source>
        <dbReference type="PIRNR" id="PIRNR000446"/>
    </source>
</evidence>
<dbReference type="InterPro" id="IPR016035">
    <property type="entry name" value="Acyl_Trfase/lysoPLipase"/>
</dbReference>
<gene>
    <name evidence="7" type="ORF">RSSL_00031</name>
</gene>